<accession>A0A7S1IKL4</accession>
<proteinExistence type="predicted"/>
<evidence type="ECO:0000256" key="1">
    <source>
        <dbReference type="SAM" id="MobiDB-lite"/>
    </source>
</evidence>
<feature type="region of interest" description="Disordered" evidence="1">
    <location>
        <begin position="34"/>
        <end position="55"/>
    </location>
</feature>
<gene>
    <name evidence="2" type="ORF">EGYM00392_LOCUS26790</name>
</gene>
<dbReference type="EMBL" id="HBGA01071670">
    <property type="protein sequence ID" value="CAD9015682.1"/>
    <property type="molecule type" value="Transcribed_RNA"/>
</dbReference>
<sequence>MVYVNHEPNEPLNPAWPWSAMLRTKAHAHVPQVPRVQPDPCHNSGDGGAGDSPSDCLFDAPSSVLRATPDFARHSLFQHHLGLGSWTSVQNLQQKTRNQKGADNQRLPPLVLMRLSALGRATLTAKICATGDIMRMGSQKSIEWRLRAHFRALQTISNVALWTSL</sequence>
<name>A0A7S1IKL4_9EUGL</name>
<evidence type="ECO:0000313" key="2">
    <source>
        <dbReference type="EMBL" id="CAD9015682.1"/>
    </source>
</evidence>
<dbReference type="AlphaFoldDB" id="A0A7S1IKL4"/>
<protein>
    <submittedName>
        <fullName evidence="2">Uncharacterized protein</fullName>
    </submittedName>
</protein>
<organism evidence="2">
    <name type="scientific">Eutreptiella gymnastica</name>
    <dbReference type="NCBI Taxonomy" id="73025"/>
    <lineage>
        <taxon>Eukaryota</taxon>
        <taxon>Discoba</taxon>
        <taxon>Euglenozoa</taxon>
        <taxon>Euglenida</taxon>
        <taxon>Spirocuta</taxon>
        <taxon>Euglenophyceae</taxon>
        <taxon>Eutreptiales</taxon>
        <taxon>Eutreptiaceae</taxon>
        <taxon>Eutreptiella</taxon>
    </lineage>
</organism>
<reference evidence="2" key="1">
    <citation type="submission" date="2021-01" db="EMBL/GenBank/DDBJ databases">
        <authorList>
            <person name="Corre E."/>
            <person name="Pelletier E."/>
            <person name="Niang G."/>
            <person name="Scheremetjew M."/>
            <person name="Finn R."/>
            <person name="Kale V."/>
            <person name="Holt S."/>
            <person name="Cochrane G."/>
            <person name="Meng A."/>
            <person name="Brown T."/>
            <person name="Cohen L."/>
        </authorList>
    </citation>
    <scope>NUCLEOTIDE SEQUENCE</scope>
    <source>
        <strain evidence="2">NIES-381</strain>
    </source>
</reference>